<comment type="similarity">
    <text evidence="2 7">Belongs to the ATG22 family.</text>
</comment>
<feature type="compositionally biased region" description="Basic and acidic residues" evidence="8">
    <location>
        <begin position="399"/>
        <end position="410"/>
    </location>
</feature>
<dbReference type="PANTHER" id="PTHR23519">
    <property type="entry name" value="AUTOPHAGY-RELATED PROTEIN 22"/>
    <property type="match status" value="1"/>
</dbReference>
<feature type="transmembrane region" description="Helical" evidence="7">
    <location>
        <begin position="239"/>
        <end position="257"/>
    </location>
</feature>
<evidence type="ECO:0000256" key="3">
    <source>
        <dbReference type="ARBA" id="ARBA00022448"/>
    </source>
</evidence>
<evidence type="ECO:0000256" key="5">
    <source>
        <dbReference type="ARBA" id="ARBA00022989"/>
    </source>
</evidence>
<feature type="transmembrane region" description="Helical" evidence="7">
    <location>
        <begin position="121"/>
        <end position="142"/>
    </location>
</feature>
<feature type="transmembrane region" description="Helical" evidence="7">
    <location>
        <begin position="97"/>
        <end position="115"/>
    </location>
</feature>
<evidence type="ECO:0000256" key="1">
    <source>
        <dbReference type="ARBA" id="ARBA00004127"/>
    </source>
</evidence>
<comment type="subcellular location">
    <subcellularLocation>
        <location evidence="1">Endomembrane system</location>
        <topology evidence="1">Multi-pass membrane protein</topology>
    </subcellularLocation>
    <subcellularLocation>
        <location evidence="7">Vacuole membrane</location>
        <topology evidence="7">Multi-pass membrane protein</topology>
    </subcellularLocation>
</comment>
<feature type="transmembrane region" description="Helical" evidence="7">
    <location>
        <begin position="205"/>
        <end position="227"/>
    </location>
</feature>
<evidence type="ECO:0000313" key="9">
    <source>
        <dbReference type="EMBL" id="KAG0322233.1"/>
    </source>
</evidence>
<keyword evidence="5 7" id="KW-1133">Transmembrane helix</keyword>
<comment type="caution">
    <text evidence="9">The sequence shown here is derived from an EMBL/GenBank/DDBJ whole genome shotgun (WGS) entry which is preliminary data.</text>
</comment>
<keyword evidence="3 7" id="KW-0813">Transport</keyword>
<dbReference type="GO" id="GO:0012505">
    <property type="term" value="C:endomembrane system"/>
    <property type="evidence" value="ECO:0007669"/>
    <property type="project" value="UniProtKB-SubCell"/>
</dbReference>
<keyword evidence="7" id="KW-0029">Amino-acid transport</keyword>
<dbReference type="Pfam" id="PF11700">
    <property type="entry name" value="ATG22"/>
    <property type="match status" value="1"/>
</dbReference>
<organism evidence="9 10">
    <name type="scientific">Dissophora globulifera</name>
    <dbReference type="NCBI Taxonomy" id="979702"/>
    <lineage>
        <taxon>Eukaryota</taxon>
        <taxon>Fungi</taxon>
        <taxon>Fungi incertae sedis</taxon>
        <taxon>Mucoromycota</taxon>
        <taxon>Mortierellomycotina</taxon>
        <taxon>Mortierellomycetes</taxon>
        <taxon>Mortierellales</taxon>
        <taxon>Mortierellaceae</taxon>
        <taxon>Dissophora</taxon>
    </lineage>
</organism>
<keyword evidence="6 7" id="KW-0472">Membrane</keyword>
<feature type="transmembrane region" description="Helical" evidence="7">
    <location>
        <begin position="7"/>
        <end position="25"/>
    </location>
</feature>
<feature type="transmembrane region" description="Helical" evidence="7">
    <location>
        <begin position="369"/>
        <end position="387"/>
    </location>
</feature>
<gene>
    <name evidence="9" type="primary">ATG22_3</name>
    <name evidence="9" type="ORF">BGZ99_003432</name>
</gene>
<dbReference type="AlphaFoldDB" id="A0A9P6RL98"/>
<evidence type="ECO:0000256" key="4">
    <source>
        <dbReference type="ARBA" id="ARBA00022692"/>
    </source>
</evidence>
<dbReference type="InterPro" id="IPR024671">
    <property type="entry name" value="Atg22-like"/>
</dbReference>
<evidence type="ECO:0000256" key="2">
    <source>
        <dbReference type="ARBA" id="ARBA00006978"/>
    </source>
</evidence>
<evidence type="ECO:0000256" key="8">
    <source>
        <dbReference type="SAM" id="MobiDB-lite"/>
    </source>
</evidence>
<dbReference type="GO" id="GO:0006914">
    <property type="term" value="P:autophagy"/>
    <property type="evidence" value="ECO:0007669"/>
    <property type="project" value="UniProtKB-KW"/>
</dbReference>
<dbReference type="Gene3D" id="1.20.1250.20">
    <property type="entry name" value="MFS general substrate transporter like domains"/>
    <property type="match status" value="1"/>
</dbReference>
<comment type="caution">
    <text evidence="7">Lacks conserved residue(s) required for the propagation of feature annotation.</text>
</comment>
<dbReference type="PANTHER" id="PTHR23519:SF1">
    <property type="entry name" value="AUTOPHAGY-RELATED PROTEIN 22"/>
    <property type="match status" value="1"/>
</dbReference>
<dbReference type="EMBL" id="JAAAIP010000217">
    <property type="protein sequence ID" value="KAG0322233.1"/>
    <property type="molecule type" value="Genomic_DNA"/>
</dbReference>
<dbReference type="Proteomes" id="UP000738325">
    <property type="component" value="Unassembled WGS sequence"/>
</dbReference>
<dbReference type="OrthoDB" id="192733at2759"/>
<keyword evidence="7" id="KW-0072">Autophagy</keyword>
<dbReference type="GO" id="GO:0005774">
    <property type="term" value="C:vacuolar membrane"/>
    <property type="evidence" value="ECO:0007669"/>
    <property type="project" value="UniProtKB-SubCell"/>
</dbReference>
<feature type="transmembrane region" description="Helical" evidence="7">
    <location>
        <begin position="66"/>
        <end position="85"/>
    </location>
</feature>
<feature type="transmembrane region" description="Helical" evidence="7">
    <location>
        <begin position="299"/>
        <end position="318"/>
    </location>
</feature>
<dbReference type="SUPFAM" id="SSF103473">
    <property type="entry name" value="MFS general substrate transporter"/>
    <property type="match status" value="1"/>
</dbReference>
<reference evidence="9" key="1">
    <citation type="journal article" date="2020" name="Fungal Divers.">
        <title>Resolving the Mortierellaceae phylogeny through synthesis of multi-gene phylogenetics and phylogenomics.</title>
        <authorList>
            <person name="Vandepol N."/>
            <person name="Liber J."/>
            <person name="Desiro A."/>
            <person name="Na H."/>
            <person name="Kennedy M."/>
            <person name="Barry K."/>
            <person name="Grigoriev I.V."/>
            <person name="Miller A.N."/>
            <person name="O'Donnell K."/>
            <person name="Stajich J.E."/>
            <person name="Bonito G."/>
        </authorList>
    </citation>
    <scope>NUCLEOTIDE SEQUENCE</scope>
    <source>
        <strain evidence="9">REB-010B</strain>
    </source>
</reference>
<dbReference type="InterPro" id="IPR036259">
    <property type="entry name" value="MFS_trans_sf"/>
</dbReference>
<comment type="function">
    <text evidence="7">Vacuolar effluxer which mediate the efflux of amino acids resulting from autophagic degradation. The release of autophagic amino acids allows the maintenance of protein synthesis and viability during nitrogen starvation.</text>
</comment>
<accession>A0A9P6RL98</accession>
<keyword evidence="4 7" id="KW-0812">Transmembrane</keyword>
<feature type="region of interest" description="Disordered" evidence="8">
    <location>
        <begin position="399"/>
        <end position="418"/>
    </location>
</feature>
<sequence>MPYIQNGTYCGYGWVAAVLLVPLLIQDLASQAGVEASNHAIPCDTSVPSYKCVTYVLGHYIEPGTISLYISSLSSILSFFVSLSISAVADHGSYRKILLIVFSILGCLVALSFFAMRTPSLFWIGAILSPLGWTFYNIASVFSHSYLPLYGRAHPDVLEAKARGEPMEVVRKIEEQKTNDISTYSVVIAYSTLVSIRKLPIIFKFMAAWFILSDGISTIPSILFIILYRELGFTHVHSLIISVLLAFMATISAYFFMLIRKYWSLTTKAMIMICLGLYMLLTLYVSVSPLVTDKVGLRSSIEGWVCTAYLGMIISTFYSSMRVMLSELCPEGDENEWFSLYLLADKGSSWLGPLVTGAIYTATHEYRRAFWFPMGLIVLGGAILLTVDVDEGKNQAHQFAKEKRERKEQRIGPYAQKI</sequence>
<proteinExistence type="inferred from homology"/>
<feature type="transmembrane region" description="Helical" evidence="7">
    <location>
        <begin position="269"/>
        <end position="287"/>
    </location>
</feature>
<keyword evidence="10" id="KW-1185">Reference proteome</keyword>
<name>A0A9P6RL98_9FUNG</name>
<dbReference type="InterPro" id="IPR050495">
    <property type="entry name" value="ATG22/LtaA_families"/>
</dbReference>
<evidence type="ECO:0000256" key="6">
    <source>
        <dbReference type="ARBA" id="ARBA00023136"/>
    </source>
</evidence>
<keyword evidence="7" id="KW-0926">Vacuole</keyword>
<protein>
    <recommendedName>
        <fullName evidence="7">Autophagy-related protein</fullName>
    </recommendedName>
</protein>
<evidence type="ECO:0000313" key="10">
    <source>
        <dbReference type="Proteomes" id="UP000738325"/>
    </source>
</evidence>
<evidence type="ECO:0000256" key="7">
    <source>
        <dbReference type="RuleBase" id="RU363073"/>
    </source>
</evidence>
<dbReference type="GO" id="GO:0006865">
    <property type="term" value="P:amino acid transport"/>
    <property type="evidence" value="ECO:0007669"/>
    <property type="project" value="UniProtKB-KW"/>
</dbReference>